<keyword evidence="1" id="KW-0472">Membrane</keyword>
<evidence type="ECO:0008006" key="4">
    <source>
        <dbReference type="Google" id="ProtNLM"/>
    </source>
</evidence>
<dbReference type="RefSeq" id="WP_200965196.1">
    <property type="nucleotide sequence ID" value="NZ_BMAQ01000001.1"/>
</dbReference>
<gene>
    <name evidence="2" type="ORF">PRECH8_02050</name>
</gene>
<dbReference type="Proteomes" id="UP000654993">
    <property type="component" value="Unassembled WGS sequence"/>
</dbReference>
<keyword evidence="1" id="KW-1133">Transmembrane helix</keyword>
<dbReference type="EMBL" id="BMAQ01000001">
    <property type="protein sequence ID" value="GFR36909.1"/>
    <property type="molecule type" value="Genomic_DNA"/>
</dbReference>
<organism evidence="2 3">
    <name type="scientific">Insulibacter thermoxylanivorax</name>
    <dbReference type="NCBI Taxonomy" id="2749268"/>
    <lineage>
        <taxon>Bacteria</taxon>
        <taxon>Bacillati</taxon>
        <taxon>Bacillota</taxon>
        <taxon>Bacilli</taxon>
        <taxon>Bacillales</taxon>
        <taxon>Paenibacillaceae</taxon>
        <taxon>Insulibacter</taxon>
    </lineage>
</organism>
<accession>A0A916QDC0</accession>
<dbReference type="AlphaFoldDB" id="A0A916QDC0"/>
<name>A0A916QDC0_9BACL</name>
<keyword evidence="1" id="KW-0812">Transmembrane</keyword>
<sequence>MLSKRYRWIAGFLVIVCAILAGCNGDAGGLPDETHRDDLDEERRVPPQQQQRLQLLDETADRMYAELMKGELLAARERMRELGELAGRIEWAGITSVEGMEALMTAIVQAKELMNAVQAEPARLQIAAAQVRLTTDALLHRHQPLWLEYEKTLRTDTEKLREAVEEGRNVIQAAQQIYRDYQVIRPAVLISRPIELNVKIESLLAFFMQQANVIDDRLLEQVAELSRTWDELFGKDVSAYLPYAEGQNPTYWTLVIGSIIITVLCFVAYRKYQSEMDVVPVTGRKKNER</sequence>
<comment type="caution">
    <text evidence="2">The sequence shown here is derived from an EMBL/GenBank/DDBJ whole genome shotgun (WGS) entry which is preliminary data.</text>
</comment>
<keyword evidence="3" id="KW-1185">Reference proteome</keyword>
<dbReference type="InterPro" id="IPR014231">
    <property type="entry name" value="Spore_YpjB"/>
</dbReference>
<reference evidence="2" key="2">
    <citation type="journal article" date="2021" name="Data Brief">
        <title>Draft genome sequence data of the facultative, thermophilic, xylanolytic bacterium Paenibacillus sp. strain DA-C8.</title>
        <authorList>
            <person name="Chhe C."/>
            <person name="Uke A."/>
            <person name="Baramee S."/>
            <person name="Ungkulpasvich U."/>
            <person name="Tachaapaikoon C."/>
            <person name="Pason P."/>
            <person name="Waeonukul R."/>
            <person name="Ratanakhanokchai K."/>
            <person name="Kosugi A."/>
        </authorList>
    </citation>
    <scope>NUCLEOTIDE SEQUENCE</scope>
    <source>
        <strain evidence="2">DA-C8</strain>
    </source>
</reference>
<evidence type="ECO:0000256" key="1">
    <source>
        <dbReference type="SAM" id="Phobius"/>
    </source>
</evidence>
<protein>
    <recommendedName>
        <fullName evidence="4">Sporulation protein YpjB</fullName>
    </recommendedName>
</protein>
<dbReference type="PROSITE" id="PS51257">
    <property type="entry name" value="PROKAR_LIPOPROTEIN"/>
    <property type="match status" value="1"/>
</dbReference>
<dbReference type="Pfam" id="PF09577">
    <property type="entry name" value="Spore_YpjB"/>
    <property type="match status" value="1"/>
</dbReference>
<proteinExistence type="predicted"/>
<evidence type="ECO:0000313" key="2">
    <source>
        <dbReference type="EMBL" id="GFR36909.1"/>
    </source>
</evidence>
<feature type="transmembrane region" description="Helical" evidence="1">
    <location>
        <begin position="251"/>
        <end position="269"/>
    </location>
</feature>
<reference evidence="2" key="1">
    <citation type="submission" date="2020-08" db="EMBL/GenBank/DDBJ databases">
        <authorList>
            <person name="Uke A."/>
            <person name="Chhe C."/>
            <person name="Baramee S."/>
            <person name="Kosugi A."/>
        </authorList>
    </citation>
    <scope>NUCLEOTIDE SEQUENCE</scope>
    <source>
        <strain evidence="2">DA-C8</strain>
    </source>
</reference>
<evidence type="ECO:0000313" key="3">
    <source>
        <dbReference type="Proteomes" id="UP000654993"/>
    </source>
</evidence>